<evidence type="ECO:0000313" key="1">
    <source>
        <dbReference type="EMBL" id="SEM42516.1"/>
    </source>
</evidence>
<accession>A0ABY1A9V0</accession>
<evidence type="ECO:0000313" key="2">
    <source>
        <dbReference type="Proteomes" id="UP000182089"/>
    </source>
</evidence>
<comment type="caution">
    <text evidence="1">The sequence shown here is derived from an EMBL/GenBank/DDBJ whole genome shotgun (WGS) entry which is preliminary data.</text>
</comment>
<dbReference type="EMBL" id="FOCC01000002">
    <property type="protein sequence ID" value="SEM42516.1"/>
    <property type="molecule type" value="Genomic_DNA"/>
</dbReference>
<dbReference type="Proteomes" id="UP000182089">
    <property type="component" value="Unassembled WGS sequence"/>
</dbReference>
<organism evidence="1 2">
    <name type="scientific">Ligilactobacillus ruminis</name>
    <dbReference type="NCBI Taxonomy" id="1623"/>
    <lineage>
        <taxon>Bacteria</taxon>
        <taxon>Bacillati</taxon>
        <taxon>Bacillota</taxon>
        <taxon>Bacilli</taxon>
        <taxon>Lactobacillales</taxon>
        <taxon>Lactobacillaceae</taxon>
        <taxon>Ligilactobacillus</taxon>
    </lineage>
</organism>
<sequence>MEQMDVKQAVELITTLMNSNQNEKALNEALKVFKDSKRLNSQLLMLLYRLYLQQNNPKEAAFYLLYLAFESSKLIDRMLTKDENRFFQRADDFAASLGYAMILNEMRHGEKWFESMTDDTQLDYIKFVNLNTAITKKSLMSRKICAPVLAKFEGQAFRSNAISQGSSWVFELFGYINSGHENKYKLRFMNDVYKKSSIDDFHANITRLSKICERYDLYLTTSDIHADADRFITSFDRSVFDSPSTTIYALTKKVENALDRGVAYSRYQDAVKYSNKILKHNVLPPVYAMRAQAYEARDEYRLAFNDYCAEVFLRAYRYEHLKTGDDRNLIKAYQKAVLNMALAYVLFSNHYKWSKEKLAVFAFAVKFSKASLASRTLLMQEYLTQFQSPMADEYGKLLQDESFKRDIYQLGLGIIDDYLIPLLSRSNYGWLPDNFKNEILVNMVDKEYFSALDALKKMPAFDLNEVKG</sequence>
<gene>
    <name evidence="1" type="ORF">SAMN05216431_102180</name>
</gene>
<name>A0ABY1A9V0_9LACO</name>
<protein>
    <submittedName>
        <fullName evidence="1">Uncharacterized protein</fullName>
    </submittedName>
</protein>
<reference evidence="1 2" key="1">
    <citation type="submission" date="2016-10" db="EMBL/GenBank/DDBJ databases">
        <authorList>
            <person name="Varghese N."/>
            <person name="Submissions S."/>
        </authorList>
    </citation>
    <scope>NUCLEOTIDE SEQUENCE [LARGE SCALE GENOMIC DNA]</scope>
    <source>
        <strain evidence="1 2">WC1T17</strain>
    </source>
</reference>
<proteinExistence type="predicted"/>